<accession>A0AA88TR72</accession>
<evidence type="ECO:0000313" key="4">
    <source>
        <dbReference type="Proteomes" id="UP001187343"/>
    </source>
</evidence>
<feature type="region of interest" description="Disordered" evidence="1">
    <location>
        <begin position="87"/>
        <end position="107"/>
    </location>
</feature>
<dbReference type="AlphaFoldDB" id="A0AA88TR72"/>
<dbReference type="Proteomes" id="UP001187343">
    <property type="component" value="Unassembled WGS sequence"/>
</dbReference>
<keyword evidence="4" id="KW-1185">Reference proteome</keyword>
<proteinExistence type="predicted"/>
<keyword evidence="2" id="KW-0472">Membrane</keyword>
<gene>
    <name evidence="3" type="ORF">Q8A67_006863</name>
</gene>
<name>A0AA88TR72_9TELE</name>
<evidence type="ECO:0000256" key="2">
    <source>
        <dbReference type="SAM" id="Phobius"/>
    </source>
</evidence>
<dbReference type="EMBL" id="JAUYZG010000006">
    <property type="protein sequence ID" value="KAK2905064.1"/>
    <property type="molecule type" value="Genomic_DNA"/>
</dbReference>
<protein>
    <submittedName>
        <fullName evidence="3">Uncharacterized protein</fullName>
    </submittedName>
</protein>
<keyword evidence="2" id="KW-0812">Transmembrane</keyword>
<evidence type="ECO:0000256" key="1">
    <source>
        <dbReference type="SAM" id="MobiDB-lite"/>
    </source>
</evidence>
<keyword evidence="2" id="KW-1133">Transmembrane helix</keyword>
<evidence type="ECO:0000313" key="3">
    <source>
        <dbReference type="EMBL" id="KAK2905064.1"/>
    </source>
</evidence>
<reference evidence="3" key="1">
    <citation type="submission" date="2023-08" db="EMBL/GenBank/DDBJ databases">
        <title>Chromosome-level Genome Assembly of mud carp (Cirrhinus molitorella).</title>
        <authorList>
            <person name="Liu H."/>
        </authorList>
    </citation>
    <scope>NUCLEOTIDE SEQUENCE</scope>
    <source>
        <strain evidence="3">Prfri</strain>
        <tissue evidence="3">Muscle</tissue>
    </source>
</reference>
<sequence>MGQSGNCFSQPQQKSQMRVSVTGMVQAALFLPSSLWTVAIAFLYITDLVEKVDPNRFVTMTFCSMSSLGNLLCFGFSQSVFRNGIGHQGLESKPASQATDREPPQRMAKKRIREQLEGCGRTCCRTFEEKLTSHHP</sequence>
<organism evidence="3 4">
    <name type="scientific">Cirrhinus molitorella</name>
    <name type="common">mud carp</name>
    <dbReference type="NCBI Taxonomy" id="172907"/>
    <lineage>
        <taxon>Eukaryota</taxon>
        <taxon>Metazoa</taxon>
        <taxon>Chordata</taxon>
        <taxon>Craniata</taxon>
        <taxon>Vertebrata</taxon>
        <taxon>Euteleostomi</taxon>
        <taxon>Actinopterygii</taxon>
        <taxon>Neopterygii</taxon>
        <taxon>Teleostei</taxon>
        <taxon>Ostariophysi</taxon>
        <taxon>Cypriniformes</taxon>
        <taxon>Cyprinidae</taxon>
        <taxon>Labeoninae</taxon>
        <taxon>Labeonini</taxon>
        <taxon>Cirrhinus</taxon>
    </lineage>
</organism>
<feature type="transmembrane region" description="Helical" evidence="2">
    <location>
        <begin position="57"/>
        <end position="76"/>
    </location>
</feature>
<comment type="caution">
    <text evidence="3">The sequence shown here is derived from an EMBL/GenBank/DDBJ whole genome shotgun (WGS) entry which is preliminary data.</text>
</comment>
<feature type="transmembrane region" description="Helical" evidence="2">
    <location>
        <begin position="21"/>
        <end position="45"/>
    </location>
</feature>